<dbReference type="RefSeq" id="WP_131597626.1">
    <property type="nucleotide sequence ID" value="NZ_SJSL01000007.1"/>
</dbReference>
<gene>
    <name evidence="2" type="ORF">EZ437_18860</name>
</gene>
<dbReference type="PANTHER" id="PTHR43682:SF1">
    <property type="entry name" value="LACTATE UTILIZATION PROTEIN C"/>
    <property type="match status" value="1"/>
</dbReference>
<evidence type="ECO:0000259" key="1">
    <source>
        <dbReference type="Pfam" id="PF02589"/>
    </source>
</evidence>
<dbReference type="InterPro" id="IPR003741">
    <property type="entry name" value="LUD_dom"/>
</dbReference>
<accession>A0A4R0NHL5</accession>
<dbReference type="Pfam" id="PF02589">
    <property type="entry name" value="LUD_dom"/>
    <property type="match status" value="1"/>
</dbReference>
<reference evidence="2 3" key="1">
    <citation type="submission" date="2019-02" db="EMBL/GenBank/DDBJ databases">
        <title>Pedobacter sp. RP-1-14 sp. nov., isolated from Arctic soil.</title>
        <authorList>
            <person name="Dahal R.H."/>
        </authorList>
    </citation>
    <scope>NUCLEOTIDE SEQUENCE [LARGE SCALE GENOMIC DNA]</scope>
    <source>
        <strain evidence="2 3">RP-1-14</strain>
    </source>
</reference>
<evidence type="ECO:0000313" key="2">
    <source>
        <dbReference type="EMBL" id="TCC98254.1"/>
    </source>
</evidence>
<dbReference type="Gene3D" id="3.40.50.10420">
    <property type="entry name" value="NagB/RpiA/CoA transferase-like"/>
    <property type="match status" value="1"/>
</dbReference>
<comment type="caution">
    <text evidence="2">The sequence shown here is derived from an EMBL/GenBank/DDBJ whole genome shotgun (WGS) entry which is preliminary data.</text>
</comment>
<evidence type="ECO:0000313" key="3">
    <source>
        <dbReference type="Proteomes" id="UP000293347"/>
    </source>
</evidence>
<organism evidence="2 3">
    <name type="scientific">Pedobacter psychroterrae</name>
    <dbReference type="NCBI Taxonomy" id="2530453"/>
    <lineage>
        <taxon>Bacteria</taxon>
        <taxon>Pseudomonadati</taxon>
        <taxon>Bacteroidota</taxon>
        <taxon>Sphingobacteriia</taxon>
        <taxon>Sphingobacteriales</taxon>
        <taxon>Sphingobacteriaceae</taxon>
        <taxon>Pedobacter</taxon>
    </lineage>
</organism>
<sequence>MTSREQILAKVKSSQPDWRPLPPALTNVQNALSNPVEEFRTVLTNIGGAVIEVDSYEAIAAYIQQEFKDKKRIIATIPELSMMPELSGTIETGWENQDPHSYENVDLAIIGAHFGVAENAALWITEALMHQRVIPFICQQLAVVIRKTEIIPTMHEAYARIGNDEYGFGAFIAGPSKTADIEQSLVLGAHGPKSMTVFLLA</sequence>
<feature type="domain" description="LUD" evidence="1">
    <location>
        <begin position="36"/>
        <end position="200"/>
    </location>
</feature>
<dbReference type="SUPFAM" id="SSF100950">
    <property type="entry name" value="NagB/RpiA/CoA transferase-like"/>
    <property type="match status" value="1"/>
</dbReference>
<dbReference type="OrthoDB" id="9794157at2"/>
<dbReference type="AlphaFoldDB" id="A0A4R0NHL5"/>
<dbReference type="InterPro" id="IPR037171">
    <property type="entry name" value="NagB/RpiA_transferase-like"/>
</dbReference>
<proteinExistence type="predicted"/>
<dbReference type="PANTHER" id="PTHR43682">
    <property type="entry name" value="LACTATE UTILIZATION PROTEIN C"/>
    <property type="match status" value="1"/>
</dbReference>
<keyword evidence="3" id="KW-1185">Reference proteome</keyword>
<protein>
    <submittedName>
        <fullName evidence="2">Lactate utilization protein B/C</fullName>
    </submittedName>
</protein>
<name>A0A4R0NHL5_9SPHI</name>
<dbReference type="Proteomes" id="UP000293347">
    <property type="component" value="Unassembled WGS sequence"/>
</dbReference>
<dbReference type="InterPro" id="IPR024185">
    <property type="entry name" value="FTHF_cligase-like_sf"/>
</dbReference>
<dbReference type="EMBL" id="SJSL01000007">
    <property type="protein sequence ID" value="TCC98254.1"/>
    <property type="molecule type" value="Genomic_DNA"/>
</dbReference>